<evidence type="ECO:0000256" key="12">
    <source>
        <dbReference type="SAM" id="Coils"/>
    </source>
</evidence>
<evidence type="ECO:0000256" key="9">
    <source>
        <dbReference type="ARBA" id="ARBA00029936"/>
    </source>
</evidence>
<dbReference type="Gene3D" id="1.10.730.10">
    <property type="entry name" value="Isoleucyl-tRNA Synthetase, Domain 1"/>
    <property type="match status" value="1"/>
</dbReference>
<evidence type="ECO:0000256" key="3">
    <source>
        <dbReference type="ARBA" id="ARBA00022598"/>
    </source>
</evidence>
<dbReference type="NCBIfam" id="TIGR00422">
    <property type="entry name" value="valS"/>
    <property type="match status" value="1"/>
</dbReference>
<protein>
    <recommendedName>
        <fullName evidence="8">Valine--tRNA ligase</fullName>
        <ecNumber evidence="2">6.1.1.9</ecNumber>
    </recommendedName>
    <alternativeName>
        <fullName evidence="9">Valyl-tRNA synthetase</fullName>
    </alternativeName>
</protein>
<comment type="caution">
    <text evidence="15">The sequence shown here is derived from an EMBL/GenBank/DDBJ whole genome shotgun (WGS) entry which is preliminary data.</text>
</comment>
<dbReference type="Pfam" id="PF00133">
    <property type="entry name" value="tRNA-synt_1"/>
    <property type="match status" value="1"/>
</dbReference>
<accession>A0A9Q0N4S3</accession>
<dbReference type="InterPro" id="IPR002300">
    <property type="entry name" value="aa-tRNA-synth_Ia"/>
</dbReference>
<dbReference type="InterPro" id="IPR013155">
    <property type="entry name" value="M/V/L/I-tRNA-synth_anticd-bd"/>
</dbReference>
<dbReference type="InterPro" id="IPR009008">
    <property type="entry name" value="Val/Leu/Ile-tRNA-synth_edit"/>
</dbReference>
<dbReference type="Gene3D" id="3.90.740.10">
    <property type="entry name" value="Valyl/Leucyl/Isoleucyl-tRNA synthetase, editing domain"/>
    <property type="match status" value="1"/>
</dbReference>
<evidence type="ECO:0000259" key="13">
    <source>
        <dbReference type="Pfam" id="PF00133"/>
    </source>
</evidence>
<dbReference type="InterPro" id="IPR001412">
    <property type="entry name" value="aa-tRNA-synth_I_CS"/>
</dbReference>
<dbReference type="OrthoDB" id="629407at2759"/>
<dbReference type="FunFam" id="3.40.50.620:FF:000020">
    <property type="entry name" value="Valine--tRNA ligase, mitochondrial"/>
    <property type="match status" value="1"/>
</dbReference>
<gene>
    <name evidence="15" type="primary">Vars1</name>
    <name evidence="15" type="ORF">Bhyg_08514</name>
</gene>
<evidence type="ECO:0000256" key="10">
    <source>
        <dbReference type="ARBA" id="ARBA00047552"/>
    </source>
</evidence>
<dbReference type="CDD" id="cd07962">
    <property type="entry name" value="Anticodon_Ia_Val"/>
    <property type="match status" value="1"/>
</dbReference>
<dbReference type="InterPro" id="IPR009080">
    <property type="entry name" value="tRNAsynth_Ia_anticodon-bd"/>
</dbReference>
<dbReference type="SUPFAM" id="SSF47323">
    <property type="entry name" value="Anticodon-binding domain of a subclass of class I aminoacyl-tRNA synthetases"/>
    <property type="match status" value="1"/>
</dbReference>
<proteinExistence type="inferred from homology"/>
<organism evidence="15 16">
    <name type="scientific">Pseudolycoriella hygida</name>
    <dbReference type="NCBI Taxonomy" id="35572"/>
    <lineage>
        <taxon>Eukaryota</taxon>
        <taxon>Metazoa</taxon>
        <taxon>Ecdysozoa</taxon>
        <taxon>Arthropoda</taxon>
        <taxon>Hexapoda</taxon>
        <taxon>Insecta</taxon>
        <taxon>Pterygota</taxon>
        <taxon>Neoptera</taxon>
        <taxon>Endopterygota</taxon>
        <taxon>Diptera</taxon>
        <taxon>Nematocera</taxon>
        <taxon>Sciaroidea</taxon>
        <taxon>Sciaridae</taxon>
        <taxon>Pseudolycoriella</taxon>
    </lineage>
</organism>
<dbReference type="GO" id="GO:0005524">
    <property type="term" value="F:ATP binding"/>
    <property type="evidence" value="ECO:0007669"/>
    <property type="project" value="UniProtKB-KW"/>
</dbReference>
<comment type="catalytic activity">
    <reaction evidence="10">
        <text>tRNA(Val) + L-valine + ATP = L-valyl-tRNA(Val) + AMP + diphosphate</text>
        <dbReference type="Rhea" id="RHEA:10704"/>
        <dbReference type="Rhea" id="RHEA-COMP:9672"/>
        <dbReference type="Rhea" id="RHEA-COMP:9708"/>
        <dbReference type="ChEBI" id="CHEBI:30616"/>
        <dbReference type="ChEBI" id="CHEBI:33019"/>
        <dbReference type="ChEBI" id="CHEBI:57762"/>
        <dbReference type="ChEBI" id="CHEBI:78442"/>
        <dbReference type="ChEBI" id="CHEBI:78537"/>
        <dbReference type="ChEBI" id="CHEBI:456215"/>
        <dbReference type="EC" id="6.1.1.9"/>
    </reaction>
</comment>
<keyword evidence="7 11" id="KW-0030">Aminoacyl-tRNA synthetase</keyword>
<dbReference type="Proteomes" id="UP001151699">
    <property type="component" value="Chromosome B"/>
</dbReference>
<keyword evidence="6 11" id="KW-0648">Protein biosynthesis</keyword>
<dbReference type="GO" id="GO:0004832">
    <property type="term" value="F:valine-tRNA ligase activity"/>
    <property type="evidence" value="ECO:0007669"/>
    <property type="project" value="UniProtKB-EC"/>
</dbReference>
<evidence type="ECO:0000259" key="14">
    <source>
        <dbReference type="Pfam" id="PF08264"/>
    </source>
</evidence>
<evidence type="ECO:0000256" key="11">
    <source>
        <dbReference type="RuleBase" id="RU363035"/>
    </source>
</evidence>
<dbReference type="PRINTS" id="PR00986">
    <property type="entry name" value="TRNASYNTHVAL"/>
</dbReference>
<comment type="similarity">
    <text evidence="1 11">Belongs to the class-I aminoacyl-tRNA synthetase family.</text>
</comment>
<dbReference type="Gene3D" id="1.10.287.380">
    <property type="entry name" value="Valyl-tRNA synthetase, C-terminal domain"/>
    <property type="match status" value="1"/>
</dbReference>
<evidence type="ECO:0000256" key="6">
    <source>
        <dbReference type="ARBA" id="ARBA00022917"/>
    </source>
</evidence>
<dbReference type="InterPro" id="IPR014729">
    <property type="entry name" value="Rossmann-like_a/b/a_fold"/>
</dbReference>
<dbReference type="AlphaFoldDB" id="A0A9Q0N4S3"/>
<dbReference type="GO" id="GO:0002161">
    <property type="term" value="F:aminoacyl-tRNA deacylase activity"/>
    <property type="evidence" value="ECO:0007669"/>
    <property type="project" value="InterPro"/>
</dbReference>
<dbReference type="PANTHER" id="PTHR11946:SF109">
    <property type="entry name" value="VALINE--TRNA LIGASE"/>
    <property type="match status" value="1"/>
</dbReference>
<keyword evidence="16" id="KW-1185">Reference proteome</keyword>
<dbReference type="Pfam" id="PF08264">
    <property type="entry name" value="Anticodon_1"/>
    <property type="match status" value="1"/>
</dbReference>
<dbReference type="InterPro" id="IPR037118">
    <property type="entry name" value="Val-tRNA_synth_C_sf"/>
</dbReference>
<dbReference type="GO" id="GO:0006438">
    <property type="term" value="P:valyl-tRNA aminoacylation"/>
    <property type="evidence" value="ECO:0007669"/>
    <property type="project" value="InterPro"/>
</dbReference>
<evidence type="ECO:0000256" key="4">
    <source>
        <dbReference type="ARBA" id="ARBA00022741"/>
    </source>
</evidence>
<dbReference type="SUPFAM" id="SSF52374">
    <property type="entry name" value="Nucleotidylyl transferase"/>
    <property type="match status" value="1"/>
</dbReference>
<evidence type="ECO:0000313" key="16">
    <source>
        <dbReference type="Proteomes" id="UP001151699"/>
    </source>
</evidence>
<name>A0A9Q0N4S3_9DIPT</name>
<keyword evidence="3 11" id="KW-0436">Ligase</keyword>
<feature type="domain" description="Aminoacyl-tRNA synthetase class Ia" evidence="13">
    <location>
        <begin position="79"/>
        <end position="672"/>
    </location>
</feature>
<dbReference type="NCBIfam" id="NF004349">
    <property type="entry name" value="PRK05729.1"/>
    <property type="match status" value="1"/>
</dbReference>
<dbReference type="SUPFAM" id="SSF50677">
    <property type="entry name" value="ValRS/IleRS/LeuRS editing domain"/>
    <property type="match status" value="1"/>
</dbReference>
<dbReference type="GO" id="GO:0005829">
    <property type="term" value="C:cytosol"/>
    <property type="evidence" value="ECO:0007669"/>
    <property type="project" value="TreeGrafter"/>
</dbReference>
<dbReference type="EMBL" id="WJQU01000002">
    <property type="protein sequence ID" value="KAJ6643552.1"/>
    <property type="molecule type" value="Genomic_DNA"/>
</dbReference>
<evidence type="ECO:0000256" key="8">
    <source>
        <dbReference type="ARBA" id="ARBA00024407"/>
    </source>
</evidence>
<keyword evidence="12" id="KW-0175">Coiled coil</keyword>
<dbReference type="InterPro" id="IPR002303">
    <property type="entry name" value="Valyl-tRNA_ligase"/>
</dbReference>
<keyword evidence="5 11" id="KW-0067">ATP-binding</keyword>
<dbReference type="Gene3D" id="3.40.50.620">
    <property type="entry name" value="HUPs"/>
    <property type="match status" value="2"/>
</dbReference>
<dbReference type="EC" id="6.1.1.9" evidence="2"/>
<evidence type="ECO:0000313" key="15">
    <source>
        <dbReference type="EMBL" id="KAJ6643552.1"/>
    </source>
</evidence>
<reference evidence="15" key="1">
    <citation type="submission" date="2022-07" db="EMBL/GenBank/DDBJ databases">
        <authorList>
            <person name="Trinca V."/>
            <person name="Uliana J.V.C."/>
            <person name="Torres T.T."/>
            <person name="Ward R.J."/>
            <person name="Monesi N."/>
        </authorList>
    </citation>
    <scope>NUCLEOTIDE SEQUENCE</scope>
    <source>
        <strain evidence="15">HSMRA1968</strain>
        <tissue evidence="15">Whole embryos</tissue>
    </source>
</reference>
<sequence length="993" mass="114120">MNFISRNSEKILVYSSRFHRITKQKCSRRMFSHKGKYIVQGFSQNDNYFTVALASAYQSNVVESNIRLDSEFTGNDSVDRRKFSLILPPPNVTGDLHLGHAMMSTIQDVLARWKRSRNFDVTWIPGTDHAGIATQVVVEKMLKKAKNVSRHDIGRNEFLNEVWKWRKEKAGTIRDDLTSIGASLDWSKEYFTMDEAQSNAVSHAFVRLYNQKLIYRGKMLVNWSCALESTISDIEVENVEVIGPTRISVPGYDSPVTFGEIFEIAYKICDTEEEIIIATTRPETLLGDVAVAVHPDDARYANWRESQTYLWHPFRNEKIPLIFDDAVDKEFGTGAVKITPAHDKFDYDMAIRHSLPAVQVINGRGEICKGFGEFSDQKRFSARDLMKNELSRRGLLRNVKSHKLNLPVCMRSKDIVELLDRPQWFVRCEELARNAIEAVETGEIRIHPENYKKEWIKWLSPCRDWCISRQLWWGHQVPAYECTHGKKTIWLVGACRKDVEVKAMRKFQVDTLDDIQIVQDPDVLDTWFSSALLPFSAMGWPRIDDFYDRKYPLDLMVTGHDILFFWVARMVMLGQVLTGRVPFTEILLHGVVCDANGRKMSKSLGNVIRPQQIANGASLDDLRSEIEKSYENGVLTLEEVKKSIDGQRKLFPNGIPQCGMDALRFTLCSQDIKSHFVDFDVNVCHANSRFFNKIWQAARYTITSHERMDLQISDVVQLDMLEMTDMDRYILSRLGNTLEKVDKAMNSYNLHLATGALKSFFYADLCDVYLETTKKNISDNIPSGKVHCHVLASCLSVGLKYMSFFTPFLSKELQRHLSEISNFKPREWIDDNVEMEVANVLEICSAIRQLKNDNNIVRKHDPIVHLFIHNQSLLERLHQFVPHIVTLGIIKDVKLNDSSMMNELEKFAIKSTAGFECSFGIETNHLFVSQTTNSELNIKKLDKLEKELAKLLKTVSNEGYLKSSSPAVQAKHNEKIRQLRVEIESMKQIRQHG</sequence>
<evidence type="ECO:0000256" key="7">
    <source>
        <dbReference type="ARBA" id="ARBA00023146"/>
    </source>
</evidence>
<feature type="domain" description="Methionyl/Valyl/Leucyl/Isoleucyl-tRNA synthetase anticodon-binding" evidence="14">
    <location>
        <begin position="727"/>
        <end position="860"/>
    </location>
</feature>
<dbReference type="PANTHER" id="PTHR11946">
    <property type="entry name" value="VALYL-TRNA SYNTHETASES"/>
    <property type="match status" value="1"/>
</dbReference>
<dbReference type="CDD" id="cd00817">
    <property type="entry name" value="ValRS_core"/>
    <property type="match status" value="1"/>
</dbReference>
<evidence type="ECO:0000256" key="5">
    <source>
        <dbReference type="ARBA" id="ARBA00022840"/>
    </source>
</evidence>
<dbReference type="InterPro" id="IPR033705">
    <property type="entry name" value="Anticodon_Ia_Val"/>
</dbReference>
<evidence type="ECO:0000256" key="2">
    <source>
        <dbReference type="ARBA" id="ARBA00013169"/>
    </source>
</evidence>
<keyword evidence="4 11" id="KW-0547">Nucleotide-binding</keyword>
<evidence type="ECO:0000256" key="1">
    <source>
        <dbReference type="ARBA" id="ARBA00005594"/>
    </source>
</evidence>
<dbReference type="PROSITE" id="PS00178">
    <property type="entry name" value="AA_TRNA_LIGASE_I"/>
    <property type="match status" value="1"/>
</dbReference>
<feature type="coiled-coil region" evidence="12">
    <location>
        <begin position="934"/>
        <end position="989"/>
    </location>
</feature>